<organism evidence="2 3">
    <name type="scientific">Agrocybe pediades</name>
    <dbReference type="NCBI Taxonomy" id="84607"/>
    <lineage>
        <taxon>Eukaryota</taxon>
        <taxon>Fungi</taxon>
        <taxon>Dikarya</taxon>
        <taxon>Basidiomycota</taxon>
        <taxon>Agaricomycotina</taxon>
        <taxon>Agaricomycetes</taxon>
        <taxon>Agaricomycetidae</taxon>
        <taxon>Agaricales</taxon>
        <taxon>Agaricineae</taxon>
        <taxon>Strophariaceae</taxon>
        <taxon>Agrocybe</taxon>
    </lineage>
</organism>
<keyword evidence="3" id="KW-1185">Reference proteome</keyword>
<feature type="compositionally biased region" description="Acidic residues" evidence="1">
    <location>
        <begin position="366"/>
        <end position="381"/>
    </location>
</feature>
<protein>
    <submittedName>
        <fullName evidence="2">Uncharacterized protein</fullName>
    </submittedName>
</protein>
<evidence type="ECO:0000313" key="2">
    <source>
        <dbReference type="EMBL" id="KAF4611053.1"/>
    </source>
</evidence>
<comment type="caution">
    <text evidence="2">The sequence shown here is derived from an EMBL/GenBank/DDBJ whole genome shotgun (WGS) entry which is preliminary data.</text>
</comment>
<dbReference type="AlphaFoldDB" id="A0A8H4VIM2"/>
<evidence type="ECO:0000256" key="1">
    <source>
        <dbReference type="SAM" id="MobiDB-lite"/>
    </source>
</evidence>
<sequence>MSCGFIWRTSPQIGTLFMRANLLLPAVEQSCFSQVVHLECGETNGEVLLNALAFMPKIETLHVHIIEDLPDIPIFSPTNIVFLPHLHHVRITTDTVWQVGLTILISLRPCPGFQLEFDVRDYGGDISIEDANFITGVLSPFLTNTPWHSAEENNLDIKLYDSMLAIDTRPAQFRLDFFSSDSISELTSILSIPHAMFLKATKLDIDIKGPDNDFVYENNVVQFLSSLAVAHSLRTDMGTLEYIHQLSSRYHDRHLLPSLRHLELHYYEVEFASALEEFLDYRCYAYGAPIQSITCHGLRGRNLTNLERFDGIVFRGYFINEEVHYVCGSGSPETLDFTATAIVKPDPAIARKSILEMLESMRTEPESDEEESDEEESDDEE</sequence>
<accession>A0A8H4VIM2</accession>
<reference evidence="2 3" key="1">
    <citation type="submission" date="2019-12" db="EMBL/GenBank/DDBJ databases">
        <authorList>
            <person name="Floudas D."/>
            <person name="Bentzer J."/>
            <person name="Ahren D."/>
            <person name="Johansson T."/>
            <person name="Persson P."/>
            <person name="Tunlid A."/>
        </authorList>
    </citation>
    <scope>NUCLEOTIDE SEQUENCE [LARGE SCALE GENOMIC DNA]</scope>
    <source>
        <strain evidence="2 3">CBS 102.39</strain>
    </source>
</reference>
<proteinExistence type="predicted"/>
<dbReference type="EMBL" id="JAACJL010000058">
    <property type="protein sequence ID" value="KAF4611053.1"/>
    <property type="molecule type" value="Genomic_DNA"/>
</dbReference>
<name>A0A8H4VIM2_9AGAR</name>
<gene>
    <name evidence="2" type="ORF">D9613_006501</name>
</gene>
<dbReference type="Proteomes" id="UP000521872">
    <property type="component" value="Unassembled WGS sequence"/>
</dbReference>
<evidence type="ECO:0000313" key="3">
    <source>
        <dbReference type="Proteomes" id="UP000521872"/>
    </source>
</evidence>
<feature type="region of interest" description="Disordered" evidence="1">
    <location>
        <begin position="359"/>
        <end position="381"/>
    </location>
</feature>